<dbReference type="InterPro" id="IPR027469">
    <property type="entry name" value="Cation_efflux_TMD_sf"/>
</dbReference>
<evidence type="ECO:0000313" key="10">
    <source>
        <dbReference type="EMBL" id="GEL78878.1"/>
    </source>
</evidence>
<keyword evidence="3" id="KW-0813">Transport</keyword>
<dbReference type="InterPro" id="IPR027470">
    <property type="entry name" value="Cation_efflux_CTD"/>
</dbReference>
<evidence type="ECO:0000259" key="8">
    <source>
        <dbReference type="Pfam" id="PF01545"/>
    </source>
</evidence>
<evidence type="ECO:0000259" key="9">
    <source>
        <dbReference type="Pfam" id="PF16916"/>
    </source>
</evidence>
<dbReference type="AlphaFoldDB" id="A0A1L8UTQ5"/>
<evidence type="ECO:0000313" key="13">
    <source>
        <dbReference type="Proteomes" id="UP000321175"/>
    </source>
</evidence>
<dbReference type="InterPro" id="IPR036837">
    <property type="entry name" value="Cation_efflux_CTD_sf"/>
</dbReference>
<feature type="domain" description="Cation efflux protein cytoplasmic" evidence="9">
    <location>
        <begin position="221"/>
        <end position="294"/>
    </location>
</feature>
<evidence type="ECO:0000256" key="2">
    <source>
        <dbReference type="ARBA" id="ARBA00008114"/>
    </source>
</evidence>
<dbReference type="Proteomes" id="UP000195024">
    <property type="component" value="Unassembled WGS sequence"/>
</dbReference>
<feature type="transmembrane region" description="Helical" evidence="7">
    <location>
        <begin position="20"/>
        <end position="41"/>
    </location>
</feature>
<evidence type="ECO:0000256" key="6">
    <source>
        <dbReference type="ARBA" id="ARBA00023136"/>
    </source>
</evidence>
<dbReference type="PANTHER" id="PTHR43840">
    <property type="entry name" value="MITOCHONDRIAL METAL TRANSPORTER 1-RELATED"/>
    <property type="match status" value="1"/>
</dbReference>
<reference evidence="10 13" key="2">
    <citation type="submission" date="2019-07" db="EMBL/GenBank/DDBJ databases">
        <title>Whole genome shotgun sequence of Enterococcus mundtii NBRC 100490.</title>
        <authorList>
            <person name="Hosoyama A."/>
            <person name="Uohara A."/>
            <person name="Ohji S."/>
            <person name="Ichikawa N."/>
        </authorList>
    </citation>
    <scope>NUCLEOTIDE SEQUENCE [LARGE SCALE GENOMIC DNA]</scope>
    <source>
        <strain evidence="10 13">NBRC 100490</strain>
    </source>
</reference>
<reference evidence="11 12" key="1">
    <citation type="submission" date="2017-05" db="EMBL/GenBank/DDBJ databases">
        <title>The Genome Sequence of Enterococcus mundtii 6B1_DIV0119.</title>
        <authorList>
            <consortium name="The Broad Institute Genomics Platform"/>
            <consortium name="The Broad Institute Genomic Center for Infectious Diseases"/>
            <person name="Earl A."/>
            <person name="Manson A."/>
            <person name="Schwartman J."/>
            <person name="Gilmore M."/>
            <person name="Abouelleil A."/>
            <person name="Cao P."/>
            <person name="Chapman S."/>
            <person name="Cusick C."/>
            <person name="Shea T."/>
            <person name="Young S."/>
            <person name="Neafsey D."/>
            <person name="Nusbaum C."/>
            <person name="Birren B."/>
        </authorList>
    </citation>
    <scope>NUCLEOTIDE SEQUENCE [LARGE SCALE GENOMIC DNA]</scope>
    <source>
        <strain evidence="11 12">6B1_DIV0119</strain>
    </source>
</reference>
<comment type="caution">
    <text evidence="11">The sequence shown here is derived from an EMBL/GenBank/DDBJ whole genome shotgun (WGS) entry which is preliminary data.</text>
</comment>
<evidence type="ECO:0000313" key="12">
    <source>
        <dbReference type="Proteomes" id="UP000195024"/>
    </source>
</evidence>
<dbReference type="InterPro" id="IPR002524">
    <property type="entry name" value="Cation_efflux"/>
</dbReference>
<dbReference type="Pfam" id="PF16916">
    <property type="entry name" value="ZT_dimer"/>
    <property type="match status" value="1"/>
</dbReference>
<dbReference type="SUPFAM" id="SSF161111">
    <property type="entry name" value="Cation efflux protein transmembrane domain-like"/>
    <property type="match status" value="1"/>
</dbReference>
<evidence type="ECO:0000256" key="7">
    <source>
        <dbReference type="SAM" id="Phobius"/>
    </source>
</evidence>
<dbReference type="Gene3D" id="3.30.70.1350">
    <property type="entry name" value="Cation efflux protein, cytoplasmic domain"/>
    <property type="match status" value="1"/>
</dbReference>
<dbReference type="PANTHER" id="PTHR43840:SF15">
    <property type="entry name" value="MITOCHONDRIAL METAL TRANSPORTER 1-RELATED"/>
    <property type="match status" value="1"/>
</dbReference>
<dbReference type="InterPro" id="IPR058533">
    <property type="entry name" value="Cation_efflux_TM"/>
</dbReference>
<dbReference type="FunFam" id="1.20.1510.10:FF:000006">
    <property type="entry name" value="Divalent cation efflux transporter"/>
    <property type="match status" value="1"/>
</dbReference>
<feature type="transmembrane region" description="Helical" evidence="7">
    <location>
        <begin position="119"/>
        <end position="138"/>
    </location>
</feature>
<evidence type="ECO:0000256" key="1">
    <source>
        <dbReference type="ARBA" id="ARBA00004141"/>
    </source>
</evidence>
<sequence>MAKKQETLTAKERTKKALMAGVWGLLTNVILFVAKLMIGLLSGSVSIMADAINSLSDTASSVLTLIGFKIAAKPADPEHPYGHERFEYISGLFVSLIITYVGFQFLHSSIEKIIDPENIALSPIIFLVLVFSIALKVIQGRMYKRTAKMIDSETLHATAKDSYNDVYTTFAVLLSASVEWLTGWRVDGYIGFLLALYILYSGVMMLREFVYELLGSRPTVEQIQAMEEQLNGYTKILGYHDLLVHNYGPNQRFASVHVEVDDRLDLNEAHKIMDIIEKDFKKSLGVELVCHLDPVPVDNENYQEILNELKKIINETAEGLKIHDFRMIHKGQILQFDVVVPEGTRLSDEELERMMRIQIEKRVGEYHLDITFDHNYLLF</sequence>
<dbReference type="GO" id="GO:0008324">
    <property type="term" value="F:monoatomic cation transmembrane transporter activity"/>
    <property type="evidence" value="ECO:0007669"/>
    <property type="project" value="InterPro"/>
</dbReference>
<organism evidence="11 12">
    <name type="scientific">Enterococcus mundtii</name>
    <dbReference type="NCBI Taxonomy" id="53346"/>
    <lineage>
        <taxon>Bacteria</taxon>
        <taxon>Bacillati</taxon>
        <taxon>Bacillota</taxon>
        <taxon>Bacilli</taxon>
        <taxon>Lactobacillales</taxon>
        <taxon>Enterococcaceae</taxon>
        <taxon>Enterococcus</taxon>
    </lineage>
</organism>
<dbReference type="InterPro" id="IPR050291">
    <property type="entry name" value="CDF_Transporter"/>
</dbReference>
<feature type="transmembrane region" description="Helical" evidence="7">
    <location>
        <begin position="189"/>
        <end position="207"/>
    </location>
</feature>
<evidence type="ECO:0000256" key="4">
    <source>
        <dbReference type="ARBA" id="ARBA00022692"/>
    </source>
</evidence>
<keyword evidence="13" id="KW-1185">Reference proteome</keyword>
<keyword evidence="6 7" id="KW-0472">Membrane</keyword>
<name>A0A1L8UTQ5_ENTMU</name>
<dbReference type="GeneID" id="60999249"/>
<dbReference type="RefSeq" id="WP_071867251.1">
    <property type="nucleotide sequence ID" value="NZ_BJWA01000001.1"/>
</dbReference>
<evidence type="ECO:0000313" key="11">
    <source>
        <dbReference type="EMBL" id="OTP27218.1"/>
    </source>
</evidence>
<dbReference type="SUPFAM" id="SSF160240">
    <property type="entry name" value="Cation efflux protein cytoplasmic domain-like"/>
    <property type="match status" value="1"/>
</dbReference>
<protein>
    <submittedName>
        <fullName evidence="11">Cation diffusion facilitator family transporter</fullName>
    </submittedName>
    <submittedName>
        <fullName evidence="10">Cation transporter</fullName>
    </submittedName>
</protein>
<accession>A0A1L8UTQ5</accession>
<evidence type="ECO:0000256" key="3">
    <source>
        <dbReference type="ARBA" id="ARBA00022448"/>
    </source>
</evidence>
<comment type="similarity">
    <text evidence="2">Belongs to the cation diffusion facilitator (CDF) transporter (TC 2.A.4) family.</text>
</comment>
<dbReference type="EMBL" id="BJWA01000001">
    <property type="protein sequence ID" value="GEL78878.1"/>
    <property type="molecule type" value="Genomic_DNA"/>
</dbReference>
<dbReference type="EMBL" id="NGMS01000001">
    <property type="protein sequence ID" value="OTP27218.1"/>
    <property type="molecule type" value="Genomic_DNA"/>
</dbReference>
<gene>
    <name evidence="11" type="ORF">A5802_000953</name>
    <name evidence="10" type="ORF">EMU01_00220</name>
</gene>
<keyword evidence="5 7" id="KW-1133">Transmembrane helix</keyword>
<keyword evidence="4 7" id="KW-0812">Transmembrane</keyword>
<dbReference type="Proteomes" id="UP000321175">
    <property type="component" value="Unassembled WGS sequence"/>
</dbReference>
<dbReference type="Gene3D" id="1.20.1510.10">
    <property type="entry name" value="Cation efflux protein transmembrane domain"/>
    <property type="match status" value="1"/>
</dbReference>
<dbReference type="Pfam" id="PF01545">
    <property type="entry name" value="Cation_efflux"/>
    <property type="match status" value="1"/>
</dbReference>
<feature type="domain" description="Cation efflux protein transmembrane" evidence="8">
    <location>
        <begin position="25"/>
        <end position="214"/>
    </location>
</feature>
<dbReference type="NCBIfam" id="TIGR01297">
    <property type="entry name" value="CDF"/>
    <property type="match status" value="1"/>
</dbReference>
<proteinExistence type="inferred from homology"/>
<dbReference type="GO" id="GO:0016020">
    <property type="term" value="C:membrane"/>
    <property type="evidence" value="ECO:0007669"/>
    <property type="project" value="UniProtKB-SubCell"/>
</dbReference>
<evidence type="ECO:0000256" key="5">
    <source>
        <dbReference type="ARBA" id="ARBA00022989"/>
    </source>
</evidence>
<comment type="subcellular location">
    <subcellularLocation>
        <location evidence="1">Membrane</location>
        <topology evidence="1">Multi-pass membrane protein</topology>
    </subcellularLocation>
</comment>